<dbReference type="InterPro" id="IPR036365">
    <property type="entry name" value="PGBD-like_sf"/>
</dbReference>
<feature type="domain" description="Peptidoglycan binding-like" evidence="2">
    <location>
        <begin position="361"/>
        <end position="413"/>
    </location>
</feature>
<dbReference type="InterPro" id="IPR011970">
    <property type="entry name" value="MltB_2"/>
</dbReference>
<proteinExistence type="predicted"/>
<dbReference type="SUPFAM" id="SSF47090">
    <property type="entry name" value="PGBD-like"/>
    <property type="match status" value="1"/>
</dbReference>
<gene>
    <name evidence="4" type="ORF">ATI53_102441</name>
</gene>
<evidence type="ECO:0000313" key="4">
    <source>
        <dbReference type="EMBL" id="RAK15285.1"/>
    </source>
</evidence>
<dbReference type="InterPro" id="IPR023346">
    <property type="entry name" value="Lysozyme-like_dom_sf"/>
</dbReference>
<comment type="caution">
    <text evidence="4">The sequence shown here is derived from an EMBL/GenBank/DDBJ whole genome shotgun (WGS) entry which is preliminary data.</text>
</comment>
<organism evidence="4 5">
    <name type="scientific">Salipiger aestuarii</name>
    <dbReference type="NCBI Taxonomy" id="568098"/>
    <lineage>
        <taxon>Bacteria</taxon>
        <taxon>Pseudomonadati</taxon>
        <taxon>Pseudomonadota</taxon>
        <taxon>Alphaproteobacteria</taxon>
        <taxon>Rhodobacterales</taxon>
        <taxon>Roseobacteraceae</taxon>
        <taxon>Salipiger</taxon>
    </lineage>
</organism>
<dbReference type="GO" id="GO:0009253">
    <property type="term" value="P:peptidoglycan catabolic process"/>
    <property type="evidence" value="ECO:0007669"/>
    <property type="project" value="TreeGrafter"/>
</dbReference>
<dbReference type="Proteomes" id="UP000249165">
    <property type="component" value="Unassembled WGS sequence"/>
</dbReference>
<name>A0A327Y6C3_9RHOB</name>
<dbReference type="Pfam" id="PF01471">
    <property type="entry name" value="PG_binding_1"/>
    <property type="match status" value="1"/>
</dbReference>
<dbReference type="AlphaFoldDB" id="A0A327Y6C3"/>
<sequence>MHVGMHMNRRAALLGGGTLMLLSGCAGGAALAPSGGGRGLDPDLLPQPNPGWSAWVANFRARAMGQGISAATLDAGFRGAGYLPGVVTRDRSQTEFTRSLEDYFAIAASDTKVATGRAMLARHGALLREIESRYGVPAQVVTAIWGMESNYGARRGDIPVVSATSTLAFDGRRGAFFEKQLIAALGIIQRGDIAAPRLTGSWAGAMGHTQFIPTTFQAYAVDFHGDGRRDIWSDDPTDGLASTASYLSQSGWRRGETWGLEVRLPAGFAPSLTGRGSTRSDWASLGVTPAGGDRLPGGAGSILAPSGIGGPAFLVFRNFGAILRYNNAEKYGLGVGHLSDRIAGAGPLRGTFPPDRYGFTKDERVELQTLLSRKGYDLGTPDGVFGSKTEAAISAYQSREGLGVTAAPSRALLVRLRQG</sequence>
<dbReference type="PANTHER" id="PTHR30163:SF8">
    <property type="entry name" value="LYTIC MUREIN TRANSGLYCOSYLASE"/>
    <property type="match status" value="1"/>
</dbReference>
<dbReference type="PANTHER" id="PTHR30163">
    <property type="entry name" value="MEMBRANE-BOUND LYTIC MUREIN TRANSGLYCOSYLASE B"/>
    <property type="match status" value="1"/>
</dbReference>
<evidence type="ECO:0000313" key="5">
    <source>
        <dbReference type="Proteomes" id="UP000249165"/>
    </source>
</evidence>
<protein>
    <submittedName>
        <fullName evidence="4">Lytic murein transglycosylase</fullName>
    </submittedName>
</protein>
<keyword evidence="5" id="KW-1185">Reference proteome</keyword>
<dbReference type="Pfam" id="PF13406">
    <property type="entry name" value="SLT_2"/>
    <property type="match status" value="1"/>
</dbReference>
<dbReference type="NCBIfam" id="TIGR02283">
    <property type="entry name" value="MltB_2"/>
    <property type="match status" value="1"/>
</dbReference>
<dbReference type="InterPro" id="IPR043426">
    <property type="entry name" value="MltB-like"/>
</dbReference>
<dbReference type="InterPro" id="IPR031304">
    <property type="entry name" value="SLT_2"/>
</dbReference>
<dbReference type="InterPro" id="IPR036366">
    <property type="entry name" value="PGBDSf"/>
</dbReference>
<dbReference type="InterPro" id="IPR002477">
    <property type="entry name" value="Peptidoglycan-bd-like"/>
</dbReference>
<evidence type="ECO:0000259" key="2">
    <source>
        <dbReference type="Pfam" id="PF01471"/>
    </source>
</evidence>
<accession>A0A327Y6C3</accession>
<reference evidence="4 5" key="1">
    <citation type="submission" date="2018-06" db="EMBL/GenBank/DDBJ databases">
        <title>Genomic Encyclopedia of Archaeal and Bacterial Type Strains, Phase II (KMG-II): from individual species to whole genera.</title>
        <authorList>
            <person name="Goeker M."/>
        </authorList>
    </citation>
    <scope>NUCLEOTIDE SEQUENCE [LARGE SCALE GENOMIC DNA]</scope>
    <source>
        <strain evidence="4 5">DSM 22011</strain>
    </source>
</reference>
<dbReference type="SUPFAM" id="SSF53955">
    <property type="entry name" value="Lysozyme-like"/>
    <property type="match status" value="1"/>
</dbReference>
<dbReference type="FunFam" id="1.10.8.350:FF:000001">
    <property type="entry name" value="Lytic murein transglycosylase B"/>
    <property type="match status" value="1"/>
</dbReference>
<evidence type="ECO:0000256" key="1">
    <source>
        <dbReference type="SAM" id="SignalP"/>
    </source>
</evidence>
<feature type="chain" id="PRO_5016457297" evidence="1">
    <location>
        <begin position="29"/>
        <end position="419"/>
    </location>
</feature>
<dbReference type="CDD" id="cd13399">
    <property type="entry name" value="Slt35-like"/>
    <property type="match status" value="1"/>
</dbReference>
<feature type="signal peptide" evidence="1">
    <location>
        <begin position="1"/>
        <end position="28"/>
    </location>
</feature>
<dbReference type="Gene3D" id="1.10.8.350">
    <property type="entry name" value="Bacterial muramidase"/>
    <property type="match status" value="1"/>
</dbReference>
<evidence type="ECO:0000259" key="3">
    <source>
        <dbReference type="Pfam" id="PF13406"/>
    </source>
</evidence>
<dbReference type="EMBL" id="QLMG01000024">
    <property type="protein sequence ID" value="RAK15285.1"/>
    <property type="molecule type" value="Genomic_DNA"/>
</dbReference>
<keyword evidence="1" id="KW-0732">Signal</keyword>
<dbReference type="GO" id="GO:0008933">
    <property type="term" value="F:peptidoglycan lytic transglycosylase activity"/>
    <property type="evidence" value="ECO:0007669"/>
    <property type="project" value="TreeGrafter"/>
</dbReference>
<dbReference type="Gene3D" id="1.10.101.10">
    <property type="entry name" value="PGBD-like superfamily/PGBD"/>
    <property type="match status" value="1"/>
</dbReference>
<feature type="domain" description="Transglycosylase SLT" evidence="3">
    <location>
        <begin position="53"/>
        <end position="340"/>
    </location>
</feature>
<dbReference type="Gene3D" id="1.10.530.10">
    <property type="match status" value="1"/>
</dbReference>